<sequence length="370" mass="41924">MAEPLKTFFDARLVERLGTSLHRAHPAFPLDTFLREARDGLEAHELVGRARHLCLAMRRSLPDDYPKAVQVLLRSLGPVREVDRVGGMEVFFYLPHTTFVAEYGLGHFEESMKAQHALTQRFTAEFSIRPFLEKHPEKTLARLREWATDSNVHVRRLVSEGTRPRLPWGSRLRAFQEDPTPVLGLLELLKDDPELYVRRSVANNLNDIGKDHPDVLVKVAKQWMKDATPEREWLVRHALRFAIKRGEPSALEVVGAGKPSGIEVRPTQVPRRAKLGGAMDVRFVVANRSRKEQSLVVDLAVHFFKSRGEAPQPKVFKVRELVLGAGQEEEVGKRVSLAQLSTRRHYAGPHRLEVRVNGVDQPLGTVDVVE</sequence>
<accession>A0A511T1W2</accession>
<dbReference type="Pfam" id="PF08713">
    <property type="entry name" value="DNA_alkylation"/>
    <property type="match status" value="1"/>
</dbReference>
<dbReference type="InterPro" id="IPR016024">
    <property type="entry name" value="ARM-type_fold"/>
</dbReference>
<proteinExistence type="predicted"/>
<keyword evidence="3" id="KW-1185">Reference proteome</keyword>
<dbReference type="AlphaFoldDB" id="A0A511T1W2"/>
<evidence type="ECO:0000313" key="3">
    <source>
        <dbReference type="Proteomes" id="UP000183760"/>
    </source>
</evidence>
<dbReference type="Gene3D" id="1.25.40.290">
    <property type="entry name" value="ARM repeat domains"/>
    <property type="match status" value="1"/>
</dbReference>
<dbReference type="OrthoDB" id="9797162at2"/>
<organism evidence="1 4">
    <name type="scientific">Myxococcus fulvus</name>
    <dbReference type="NCBI Taxonomy" id="33"/>
    <lineage>
        <taxon>Bacteria</taxon>
        <taxon>Pseudomonadati</taxon>
        <taxon>Myxococcota</taxon>
        <taxon>Myxococcia</taxon>
        <taxon>Myxococcales</taxon>
        <taxon>Cystobacterineae</taxon>
        <taxon>Myxococcaceae</taxon>
        <taxon>Myxococcus</taxon>
    </lineage>
</organism>
<evidence type="ECO:0000313" key="2">
    <source>
        <dbReference type="EMBL" id="SES77152.1"/>
    </source>
</evidence>
<reference evidence="1 4" key="2">
    <citation type="submission" date="2019-07" db="EMBL/GenBank/DDBJ databases">
        <title>Whole genome shotgun sequence of Myxococcus fulvus NBRC 100333.</title>
        <authorList>
            <person name="Hosoyama A."/>
            <person name="Uohara A."/>
            <person name="Ohji S."/>
            <person name="Ichikawa N."/>
        </authorList>
    </citation>
    <scope>NUCLEOTIDE SEQUENCE [LARGE SCALE GENOMIC DNA]</scope>
    <source>
        <strain evidence="1 4">NBRC 100333</strain>
    </source>
</reference>
<dbReference type="STRING" id="1334629.MFUL124B02_01425"/>
<dbReference type="InterPro" id="IPR014825">
    <property type="entry name" value="DNA_alkylation"/>
</dbReference>
<protein>
    <submittedName>
        <fullName evidence="2">3-methyladenine DNA glycosylase AlkC</fullName>
    </submittedName>
</protein>
<gene>
    <name evidence="1" type="primary">yhaZ</name>
    <name evidence="1" type="ORF">MFU01_29040</name>
    <name evidence="2" type="ORF">SAMN05443572_101106</name>
</gene>
<dbReference type="Proteomes" id="UP000183760">
    <property type="component" value="Unassembled WGS sequence"/>
</dbReference>
<evidence type="ECO:0000313" key="4">
    <source>
        <dbReference type="Proteomes" id="UP000321514"/>
    </source>
</evidence>
<reference evidence="2 3" key="1">
    <citation type="submission" date="2016-10" db="EMBL/GenBank/DDBJ databases">
        <authorList>
            <person name="Varghese N."/>
            <person name="Submissions S."/>
        </authorList>
    </citation>
    <scope>NUCLEOTIDE SEQUENCE [LARGE SCALE GENOMIC DNA]</scope>
    <source>
        <strain evidence="2 3">DSM 16525</strain>
    </source>
</reference>
<dbReference type="SUPFAM" id="SSF48371">
    <property type="entry name" value="ARM repeat"/>
    <property type="match status" value="1"/>
</dbReference>
<dbReference type="RefSeq" id="WP_074948324.1">
    <property type="nucleotide sequence ID" value="NZ_BJXR01000026.1"/>
</dbReference>
<name>A0A511T1W2_MYXFU</name>
<dbReference type="EMBL" id="BJXR01000026">
    <property type="protein sequence ID" value="GEN07867.1"/>
    <property type="molecule type" value="Genomic_DNA"/>
</dbReference>
<dbReference type="EMBL" id="FOIB01000001">
    <property type="protein sequence ID" value="SES77152.1"/>
    <property type="molecule type" value="Genomic_DNA"/>
</dbReference>
<dbReference type="Proteomes" id="UP000321514">
    <property type="component" value="Unassembled WGS sequence"/>
</dbReference>
<evidence type="ECO:0000313" key="1">
    <source>
        <dbReference type="EMBL" id="GEN07867.1"/>
    </source>
</evidence>
<comment type="caution">
    <text evidence="1">The sequence shown here is derived from an EMBL/GenBank/DDBJ whole genome shotgun (WGS) entry which is preliminary data.</text>
</comment>